<dbReference type="PANTHER" id="PTHR43153:SF1">
    <property type="entry name" value="ELECTRON TRANSFER FLAVOPROTEIN SUBUNIT ALPHA, MITOCHONDRIAL"/>
    <property type="match status" value="1"/>
</dbReference>
<dbReference type="PROSITE" id="PS00696">
    <property type="entry name" value="ETF_ALPHA"/>
    <property type="match status" value="1"/>
</dbReference>
<keyword evidence="2" id="KW-0813">Transport</keyword>
<keyword evidence="4 6" id="KW-0274">FAD</keyword>
<feature type="binding site" evidence="6">
    <location>
        <position position="322"/>
    </location>
    <ligand>
        <name>FAD</name>
        <dbReference type="ChEBI" id="CHEBI:57692"/>
    </ligand>
</feature>
<dbReference type="SUPFAM" id="SSF52402">
    <property type="entry name" value="Adenine nucleotide alpha hydrolases-like"/>
    <property type="match status" value="1"/>
</dbReference>
<dbReference type="Pfam" id="PF01012">
    <property type="entry name" value="ETF"/>
    <property type="match status" value="1"/>
</dbReference>
<sequence length="366" mass="39703">MSEATAAPAQSRANQKKELPEHFRDYKHVWVFIEQERGEVHPVSWELLGAGRKLADKLGVDLAGVVLGAPGEGTRKAVKEAFHYGADVAYLVEDPILTDYRNEPYSKALTQLVNTHKPEILLLGATTLGRDLAGSVATTLLTGLTADCTELAVDADGSLAATRPTFGGSLLCTIYTLNYRPQMATVRPRQMPMPARDEAKEGRIVEFKADLDEESIITKILKFIPDRESSKTNLAFADVVVAGGLGLQSAENFQLVRNLATTLGAEFGGSRPLVQKGWIGADRQIGQTGKTIRPKLYIAAGISGAIQHRVGVEGADMIVAINTDKNAPIFDFAHLGIVTDAIRLLPALTEAFRRRLSPHQRDRLAS</sequence>
<comment type="similarity">
    <text evidence="1">Belongs to the ETF alpha-subunit/FixB family.</text>
</comment>
<dbReference type="OrthoDB" id="9770286at2"/>
<dbReference type="CDD" id="cd01715">
    <property type="entry name" value="ETF_alpha"/>
    <property type="match status" value="1"/>
</dbReference>
<feature type="binding site" evidence="6">
    <location>
        <begin position="284"/>
        <end position="288"/>
    </location>
    <ligand>
        <name>FAD</name>
        <dbReference type="ChEBI" id="CHEBI:57692"/>
    </ligand>
</feature>
<dbReference type="SMART" id="SM00893">
    <property type="entry name" value="ETF"/>
    <property type="match status" value="1"/>
</dbReference>
<comment type="cofactor">
    <cofactor evidence="6">
        <name>FAD</name>
        <dbReference type="ChEBI" id="CHEBI:57692"/>
    </cofactor>
    <text evidence="6">Binds 1 FAD per dimer.</text>
</comment>
<gene>
    <name evidence="8" type="ORF">H2LOC_019855</name>
</gene>
<protein>
    <submittedName>
        <fullName evidence="8">Electron transfer flavoprotein subunit alpha</fullName>
    </submittedName>
</protein>
<name>A0A6B8KL90_9HYPH</name>
<dbReference type="Pfam" id="PF00766">
    <property type="entry name" value="ETF_alpha"/>
    <property type="match status" value="1"/>
</dbReference>
<feature type="domain" description="Electron transfer flavoprotein alpha/beta-subunit N-terminal" evidence="7">
    <location>
        <begin position="29"/>
        <end position="220"/>
    </location>
</feature>
<feature type="binding site" evidence="6">
    <location>
        <begin position="301"/>
        <end position="308"/>
    </location>
    <ligand>
        <name>FAD</name>
        <dbReference type="ChEBI" id="CHEBI:57692"/>
    </ligand>
</feature>
<dbReference type="PANTHER" id="PTHR43153">
    <property type="entry name" value="ELECTRON TRANSFER FLAVOPROTEIN ALPHA"/>
    <property type="match status" value="1"/>
</dbReference>
<dbReference type="InterPro" id="IPR029035">
    <property type="entry name" value="DHS-like_NAD/FAD-binding_dom"/>
</dbReference>
<dbReference type="SUPFAM" id="SSF52467">
    <property type="entry name" value="DHS-like NAD/FAD-binding domain"/>
    <property type="match status" value="1"/>
</dbReference>
<evidence type="ECO:0000256" key="5">
    <source>
        <dbReference type="ARBA" id="ARBA00022982"/>
    </source>
</evidence>
<evidence type="ECO:0000313" key="8">
    <source>
        <dbReference type="EMBL" id="QGM47745.1"/>
    </source>
</evidence>
<keyword evidence="5" id="KW-0249">Electron transport</keyword>
<dbReference type="Proteomes" id="UP000309061">
    <property type="component" value="Chromosome"/>
</dbReference>
<dbReference type="InterPro" id="IPR014730">
    <property type="entry name" value="ETF_a/b_N"/>
</dbReference>
<dbReference type="EMBL" id="CP046052">
    <property type="protein sequence ID" value="QGM47745.1"/>
    <property type="molecule type" value="Genomic_DNA"/>
</dbReference>
<dbReference type="AlphaFoldDB" id="A0A6B8KL90"/>
<dbReference type="Gene3D" id="3.40.50.620">
    <property type="entry name" value="HUPs"/>
    <property type="match status" value="1"/>
</dbReference>
<accession>A0A6B8KL90</accession>
<evidence type="ECO:0000256" key="1">
    <source>
        <dbReference type="ARBA" id="ARBA00005817"/>
    </source>
</evidence>
<evidence type="ECO:0000313" key="9">
    <source>
        <dbReference type="Proteomes" id="UP000309061"/>
    </source>
</evidence>
<dbReference type="InterPro" id="IPR018206">
    <property type="entry name" value="ETF_asu_C_CS"/>
</dbReference>
<evidence type="ECO:0000256" key="4">
    <source>
        <dbReference type="ARBA" id="ARBA00022827"/>
    </source>
</evidence>
<evidence type="ECO:0000259" key="7">
    <source>
        <dbReference type="SMART" id="SM00893"/>
    </source>
</evidence>
<evidence type="ECO:0000256" key="6">
    <source>
        <dbReference type="PIRSR" id="PIRSR000089-1"/>
    </source>
</evidence>
<dbReference type="Gene3D" id="3.40.50.1220">
    <property type="entry name" value="TPP-binding domain"/>
    <property type="match status" value="1"/>
</dbReference>
<dbReference type="InterPro" id="IPR033947">
    <property type="entry name" value="ETF_alpha_N"/>
</dbReference>
<keyword evidence="3" id="KW-0285">Flavoprotein</keyword>
<keyword evidence="9" id="KW-1185">Reference proteome</keyword>
<proteinExistence type="inferred from homology"/>
<dbReference type="GO" id="GO:0050660">
    <property type="term" value="F:flavin adenine dinucleotide binding"/>
    <property type="evidence" value="ECO:0007669"/>
    <property type="project" value="InterPro"/>
</dbReference>
<dbReference type="PIRSF" id="PIRSF000089">
    <property type="entry name" value="Electra_flavoP_a"/>
    <property type="match status" value="1"/>
</dbReference>
<evidence type="ECO:0000256" key="3">
    <source>
        <dbReference type="ARBA" id="ARBA00022630"/>
    </source>
</evidence>
<dbReference type="RefSeq" id="WP_136494398.1">
    <property type="nucleotide sequence ID" value="NZ_CP046052.1"/>
</dbReference>
<feature type="binding site" evidence="6">
    <location>
        <begin position="270"/>
        <end position="271"/>
    </location>
    <ligand>
        <name>FAD</name>
        <dbReference type="ChEBI" id="CHEBI:57692"/>
    </ligand>
</feature>
<dbReference type="InterPro" id="IPR014729">
    <property type="entry name" value="Rossmann-like_a/b/a_fold"/>
</dbReference>
<reference evidence="8 9" key="1">
    <citation type="submission" date="2019-11" db="EMBL/GenBank/DDBJ databases">
        <title>The genome sequence of Methylocystis heyeri.</title>
        <authorList>
            <person name="Oshkin I.Y."/>
            <person name="Miroshnikov K."/>
            <person name="Dedysh S.N."/>
        </authorList>
    </citation>
    <scope>NUCLEOTIDE SEQUENCE [LARGE SCALE GENOMIC DNA]</scope>
    <source>
        <strain evidence="8 9">H2</strain>
    </source>
</reference>
<evidence type="ECO:0000256" key="2">
    <source>
        <dbReference type="ARBA" id="ARBA00022448"/>
    </source>
</evidence>
<organism evidence="8 9">
    <name type="scientific">Methylocystis heyeri</name>
    <dbReference type="NCBI Taxonomy" id="391905"/>
    <lineage>
        <taxon>Bacteria</taxon>
        <taxon>Pseudomonadati</taxon>
        <taxon>Pseudomonadota</taxon>
        <taxon>Alphaproteobacteria</taxon>
        <taxon>Hyphomicrobiales</taxon>
        <taxon>Methylocystaceae</taxon>
        <taxon>Methylocystis</taxon>
    </lineage>
</organism>
<dbReference type="GO" id="GO:0009055">
    <property type="term" value="F:electron transfer activity"/>
    <property type="evidence" value="ECO:0007669"/>
    <property type="project" value="InterPro"/>
</dbReference>
<dbReference type="KEGG" id="mhey:H2LOC_019855"/>
<dbReference type="InterPro" id="IPR014731">
    <property type="entry name" value="ETF_asu_C"/>
</dbReference>
<dbReference type="GO" id="GO:0033539">
    <property type="term" value="P:fatty acid beta-oxidation using acyl-CoA dehydrogenase"/>
    <property type="evidence" value="ECO:0007669"/>
    <property type="project" value="TreeGrafter"/>
</dbReference>
<dbReference type="InterPro" id="IPR001308">
    <property type="entry name" value="ETF_a/FixB"/>
</dbReference>